<dbReference type="InterPro" id="IPR028909">
    <property type="entry name" value="bL21-like"/>
</dbReference>
<keyword evidence="7" id="KW-1185">Reference proteome</keyword>
<sequence length="102" mass="11244">MYAIVDIAGKQTKVEANKFVYAHKLAGNVGDEVELGNVLLTDNNGTLSVGAPFLSDIKVKGTILGHVRGDKVIVFKKKRRKGYKKLNTHRQDYTKVMINSIG</sequence>
<dbReference type="GO" id="GO:0003735">
    <property type="term" value="F:structural constituent of ribosome"/>
    <property type="evidence" value="ECO:0007669"/>
    <property type="project" value="InterPro"/>
</dbReference>
<comment type="function">
    <text evidence="4 5">This protein binds to 23S rRNA in the presence of protein L20.</text>
</comment>
<dbReference type="PANTHER" id="PTHR21349">
    <property type="entry name" value="50S RIBOSOMAL PROTEIN L21"/>
    <property type="match status" value="1"/>
</dbReference>
<dbReference type="PANTHER" id="PTHR21349:SF0">
    <property type="entry name" value="LARGE RIBOSOMAL SUBUNIT PROTEIN BL21M"/>
    <property type="match status" value="1"/>
</dbReference>
<comment type="caution">
    <text evidence="6">The sequence shown here is derived from an EMBL/GenBank/DDBJ whole genome shotgun (WGS) entry which is preliminary data.</text>
</comment>
<dbReference type="GO" id="GO:0019843">
    <property type="term" value="F:rRNA binding"/>
    <property type="evidence" value="ECO:0007669"/>
    <property type="project" value="UniProtKB-UniRule"/>
</dbReference>
<keyword evidence="4 5" id="KW-0694">RNA-binding</keyword>
<dbReference type="Pfam" id="PF00829">
    <property type="entry name" value="Ribosomal_L21p"/>
    <property type="match status" value="1"/>
</dbReference>
<comment type="similarity">
    <text evidence="1 4 5">Belongs to the bacterial ribosomal protein bL21 family.</text>
</comment>
<evidence type="ECO:0000313" key="6">
    <source>
        <dbReference type="EMBL" id="RAK62656.1"/>
    </source>
</evidence>
<evidence type="ECO:0000256" key="4">
    <source>
        <dbReference type="HAMAP-Rule" id="MF_01363"/>
    </source>
</evidence>
<dbReference type="Proteomes" id="UP000248553">
    <property type="component" value="Unassembled WGS sequence"/>
</dbReference>
<dbReference type="GO" id="GO:0005840">
    <property type="term" value="C:ribosome"/>
    <property type="evidence" value="ECO:0007669"/>
    <property type="project" value="UniProtKB-KW"/>
</dbReference>
<dbReference type="NCBIfam" id="TIGR00061">
    <property type="entry name" value="L21"/>
    <property type="match status" value="1"/>
</dbReference>
<name>A0A328B9Q2_9BACT</name>
<dbReference type="GO" id="GO:1990904">
    <property type="term" value="C:ribonucleoprotein complex"/>
    <property type="evidence" value="ECO:0007669"/>
    <property type="project" value="UniProtKB-KW"/>
</dbReference>
<dbReference type="AlphaFoldDB" id="A0A328B9Q2"/>
<dbReference type="OrthoDB" id="9813334at2"/>
<evidence type="ECO:0000256" key="5">
    <source>
        <dbReference type="RuleBase" id="RU000562"/>
    </source>
</evidence>
<dbReference type="HAMAP" id="MF_01363">
    <property type="entry name" value="Ribosomal_bL21"/>
    <property type="match status" value="1"/>
</dbReference>
<evidence type="ECO:0000256" key="2">
    <source>
        <dbReference type="ARBA" id="ARBA00022980"/>
    </source>
</evidence>
<evidence type="ECO:0000313" key="7">
    <source>
        <dbReference type="Proteomes" id="UP000248553"/>
    </source>
</evidence>
<evidence type="ECO:0000256" key="3">
    <source>
        <dbReference type="ARBA" id="ARBA00023274"/>
    </source>
</evidence>
<proteinExistence type="inferred from homology"/>
<organism evidence="6 7">
    <name type="scientific">Hymenobacter edaphi</name>
    <dbReference type="NCBI Taxonomy" id="2211146"/>
    <lineage>
        <taxon>Bacteria</taxon>
        <taxon>Pseudomonadati</taxon>
        <taxon>Bacteroidota</taxon>
        <taxon>Cytophagia</taxon>
        <taxon>Cytophagales</taxon>
        <taxon>Hymenobacteraceae</taxon>
        <taxon>Hymenobacter</taxon>
    </lineage>
</organism>
<evidence type="ECO:0000256" key="1">
    <source>
        <dbReference type="ARBA" id="ARBA00008563"/>
    </source>
</evidence>
<keyword evidence="2 4" id="KW-0689">Ribosomal protein</keyword>
<protein>
    <recommendedName>
        <fullName evidence="4">Large ribosomal subunit protein bL21</fullName>
    </recommendedName>
</protein>
<dbReference type="RefSeq" id="WP_111480453.1">
    <property type="nucleotide sequence ID" value="NZ_QHKM01000012.1"/>
</dbReference>
<keyword evidence="4 5" id="KW-0699">rRNA-binding</keyword>
<keyword evidence="3 4" id="KW-0687">Ribonucleoprotein</keyword>
<dbReference type="EMBL" id="QHKM01000012">
    <property type="protein sequence ID" value="RAK62656.1"/>
    <property type="molecule type" value="Genomic_DNA"/>
</dbReference>
<comment type="subunit">
    <text evidence="4">Part of the 50S ribosomal subunit. Contacts protein L20.</text>
</comment>
<accession>A0A328B9Q2</accession>
<gene>
    <name evidence="4 6" type="primary">rplU</name>
    <name evidence="6" type="ORF">DLM85_22575</name>
</gene>
<dbReference type="SUPFAM" id="SSF141091">
    <property type="entry name" value="L21p-like"/>
    <property type="match status" value="1"/>
</dbReference>
<dbReference type="GO" id="GO:0006412">
    <property type="term" value="P:translation"/>
    <property type="evidence" value="ECO:0007669"/>
    <property type="project" value="UniProtKB-UniRule"/>
</dbReference>
<dbReference type="InterPro" id="IPR036164">
    <property type="entry name" value="bL21-like_sf"/>
</dbReference>
<dbReference type="GO" id="GO:0005737">
    <property type="term" value="C:cytoplasm"/>
    <property type="evidence" value="ECO:0007669"/>
    <property type="project" value="UniProtKB-ARBA"/>
</dbReference>
<reference evidence="7" key="1">
    <citation type="submission" date="2018-05" db="EMBL/GenBank/DDBJ databases">
        <authorList>
            <person name="Nie L."/>
        </authorList>
    </citation>
    <scope>NUCLEOTIDE SEQUENCE [LARGE SCALE GENOMIC DNA]</scope>
    <source>
        <strain evidence="7">NL</strain>
    </source>
</reference>
<dbReference type="InterPro" id="IPR001787">
    <property type="entry name" value="Ribosomal_bL21"/>
</dbReference>